<dbReference type="Pfam" id="PF13411">
    <property type="entry name" value="MerR_1"/>
    <property type="match status" value="1"/>
</dbReference>
<feature type="compositionally biased region" description="Basic and acidic residues" evidence="2">
    <location>
        <begin position="136"/>
        <end position="149"/>
    </location>
</feature>
<evidence type="ECO:0000313" key="5">
    <source>
        <dbReference type="Proteomes" id="UP001229244"/>
    </source>
</evidence>
<feature type="compositionally biased region" description="Basic and acidic residues" evidence="2">
    <location>
        <begin position="251"/>
        <end position="260"/>
    </location>
</feature>
<dbReference type="GO" id="GO:0003677">
    <property type="term" value="F:DNA binding"/>
    <property type="evidence" value="ECO:0007669"/>
    <property type="project" value="UniProtKB-KW"/>
</dbReference>
<dbReference type="PROSITE" id="PS50937">
    <property type="entry name" value="HTH_MERR_2"/>
    <property type="match status" value="1"/>
</dbReference>
<feature type="compositionally biased region" description="Acidic residues" evidence="2">
    <location>
        <begin position="208"/>
        <end position="225"/>
    </location>
</feature>
<dbReference type="Gene3D" id="1.10.1660.10">
    <property type="match status" value="1"/>
</dbReference>
<organism evidence="4 5">
    <name type="scientific">Amorphus orientalis</name>
    <dbReference type="NCBI Taxonomy" id="649198"/>
    <lineage>
        <taxon>Bacteria</taxon>
        <taxon>Pseudomonadati</taxon>
        <taxon>Pseudomonadota</taxon>
        <taxon>Alphaproteobacteria</taxon>
        <taxon>Hyphomicrobiales</taxon>
        <taxon>Amorphaceae</taxon>
        <taxon>Amorphus</taxon>
    </lineage>
</organism>
<proteinExistence type="predicted"/>
<gene>
    <name evidence="4" type="ORF">J2S73_002492</name>
</gene>
<dbReference type="GO" id="GO:0003700">
    <property type="term" value="F:DNA-binding transcription factor activity"/>
    <property type="evidence" value="ECO:0007669"/>
    <property type="project" value="InterPro"/>
</dbReference>
<dbReference type="CDD" id="cd04765">
    <property type="entry name" value="HTH_MlrA-like_sg2"/>
    <property type="match status" value="1"/>
</dbReference>
<dbReference type="EMBL" id="JAUSUL010000002">
    <property type="protein sequence ID" value="MDQ0316035.1"/>
    <property type="molecule type" value="Genomic_DNA"/>
</dbReference>
<evidence type="ECO:0000256" key="2">
    <source>
        <dbReference type="SAM" id="MobiDB-lite"/>
    </source>
</evidence>
<dbReference type="SUPFAM" id="SSF46955">
    <property type="entry name" value="Putative DNA-binding domain"/>
    <property type="match status" value="1"/>
</dbReference>
<dbReference type="SMART" id="SM00422">
    <property type="entry name" value="HTH_MERR"/>
    <property type="match status" value="1"/>
</dbReference>
<dbReference type="InterPro" id="IPR000551">
    <property type="entry name" value="MerR-type_HTH_dom"/>
</dbReference>
<keyword evidence="5" id="KW-1185">Reference proteome</keyword>
<comment type="caution">
    <text evidence="4">The sequence shown here is derived from an EMBL/GenBank/DDBJ whole genome shotgun (WGS) entry which is preliminary data.</text>
</comment>
<feature type="domain" description="HTH merR-type" evidence="3">
    <location>
        <begin position="19"/>
        <end position="87"/>
    </location>
</feature>
<dbReference type="Proteomes" id="UP001229244">
    <property type="component" value="Unassembled WGS sequence"/>
</dbReference>
<evidence type="ECO:0000256" key="1">
    <source>
        <dbReference type="ARBA" id="ARBA00023125"/>
    </source>
</evidence>
<reference evidence="4" key="1">
    <citation type="submission" date="2023-07" db="EMBL/GenBank/DDBJ databases">
        <title>Genomic Encyclopedia of Type Strains, Phase IV (KMG-IV): sequencing the most valuable type-strain genomes for metagenomic binning, comparative biology and taxonomic classification.</title>
        <authorList>
            <person name="Goeker M."/>
        </authorList>
    </citation>
    <scope>NUCLEOTIDE SEQUENCE</scope>
    <source>
        <strain evidence="4">DSM 21202</strain>
    </source>
</reference>
<keyword evidence="1 4" id="KW-0238">DNA-binding</keyword>
<dbReference type="PANTHER" id="PTHR30204:SF15">
    <property type="entry name" value="BLL5018 PROTEIN"/>
    <property type="match status" value="1"/>
</dbReference>
<accession>A0AAE4ATD5</accession>
<dbReference type="PANTHER" id="PTHR30204">
    <property type="entry name" value="REDOX-CYCLING DRUG-SENSING TRANSCRIPTIONAL ACTIVATOR SOXR"/>
    <property type="match status" value="1"/>
</dbReference>
<evidence type="ECO:0000313" key="4">
    <source>
        <dbReference type="EMBL" id="MDQ0316035.1"/>
    </source>
</evidence>
<name>A0AAE4ATD5_9HYPH</name>
<evidence type="ECO:0000259" key="3">
    <source>
        <dbReference type="PROSITE" id="PS50937"/>
    </source>
</evidence>
<protein>
    <submittedName>
        <fullName evidence="4">DNA-binding transcriptional MerR regulator</fullName>
    </submittedName>
</protein>
<sequence length="294" mass="32811">MAQSSTPSGDNKGPEAYRTISEVAAELELPQHVLRFWETRFGQVKPMKRAGGRRFYRPQDIELLRGIRHLLYSEGLTIRGVQKVLREQGPRHVAAIGRGDSDVFGEPEAPPPRLKPARHHEDDAAMDAQAFFPFPDDPHDAQTGREDYASRAPSLKPAEEDFEAAVRRKPANRRRPAPAEDDEADAYEPKPSPRVSAPGRGPSREAPDWPETEEEAEPPAFEGDDPLPPGILPEDELPSHEGEGHSGGFRLFDRLKREPSAKAGDASLSREDVRDLQAALFELLECKRLLDRTR</sequence>
<feature type="region of interest" description="Disordered" evidence="2">
    <location>
        <begin position="96"/>
        <end position="270"/>
    </location>
</feature>
<feature type="compositionally biased region" description="Basic residues" evidence="2">
    <location>
        <begin position="167"/>
        <end position="176"/>
    </location>
</feature>
<dbReference type="InterPro" id="IPR009061">
    <property type="entry name" value="DNA-bd_dom_put_sf"/>
</dbReference>
<dbReference type="InterPro" id="IPR047057">
    <property type="entry name" value="MerR_fam"/>
</dbReference>
<dbReference type="AlphaFoldDB" id="A0AAE4ATD5"/>